<dbReference type="EMBL" id="BK016245">
    <property type="protein sequence ID" value="DAG04749.1"/>
    <property type="molecule type" value="Genomic_DNA"/>
</dbReference>
<name>A0A8S5VDF4_9CAUD</name>
<organism evidence="1">
    <name type="scientific">Siphoviridae sp. ctGa111</name>
    <dbReference type="NCBI Taxonomy" id="2825413"/>
    <lineage>
        <taxon>Viruses</taxon>
        <taxon>Duplodnaviria</taxon>
        <taxon>Heunggongvirae</taxon>
        <taxon>Uroviricota</taxon>
        <taxon>Caudoviricetes</taxon>
    </lineage>
</organism>
<reference evidence="1" key="1">
    <citation type="journal article" date="2021" name="Proc. Natl. Acad. Sci. U.S.A.">
        <title>A Catalog of Tens of Thousands of Viruses from Human Metagenomes Reveals Hidden Associations with Chronic Diseases.</title>
        <authorList>
            <person name="Tisza M.J."/>
            <person name="Buck C.B."/>
        </authorList>
    </citation>
    <scope>NUCLEOTIDE SEQUENCE</scope>
    <source>
        <strain evidence="1">CtGa111</strain>
    </source>
</reference>
<proteinExistence type="predicted"/>
<protein>
    <submittedName>
        <fullName evidence="1">Restriction alleviation protein</fullName>
    </submittedName>
</protein>
<sequence>MHKTDSLKNPVIVFPCKNCGCTTKIRVASFENPDLDIPESNVIACYRCRAEVAGSEFISWKEATKTIFTVEVPDGN</sequence>
<evidence type="ECO:0000313" key="1">
    <source>
        <dbReference type="EMBL" id="DAG04749.1"/>
    </source>
</evidence>
<accession>A0A8S5VDF4</accession>